<dbReference type="EMBL" id="OU896711">
    <property type="protein sequence ID" value="CAG9822132.1"/>
    <property type="molecule type" value="Genomic_DNA"/>
</dbReference>
<dbReference type="PANTHER" id="PTHR19932:SF10">
    <property type="entry name" value="WD REPEAT AND HMG-BOX DNA-BINDING PROTEIN 1"/>
    <property type="match status" value="1"/>
</dbReference>
<feature type="domain" description="WDHD1 first WD40" evidence="4">
    <location>
        <begin position="5"/>
        <end position="117"/>
    </location>
</feature>
<keyword evidence="2" id="KW-1133">Transmembrane helix</keyword>
<feature type="transmembrane region" description="Helical" evidence="2">
    <location>
        <begin position="306"/>
        <end position="325"/>
    </location>
</feature>
<evidence type="ECO:0000256" key="2">
    <source>
        <dbReference type="SAM" id="Phobius"/>
    </source>
</evidence>
<keyword evidence="6" id="KW-1185">Reference proteome</keyword>
<dbReference type="InterPro" id="IPR015943">
    <property type="entry name" value="WD40/YVTN_repeat-like_dom_sf"/>
</dbReference>
<feature type="domain" description="WDHD1/CFT4 second beta-propeller" evidence="3">
    <location>
        <begin position="207"/>
        <end position="365"/>
    </location>
</feature>
<dbReference type="GO" id="GO:0003682">
    <property type="term" value="F:chromatin binding"/>
    <property type="evidence" value="ECO:0007669"/>
    <property type="project" value="TreeGrafter"/>
</dbReference>
<dbReference type="Proteomes" id="UP001153737">
    <property type="component" value="Chromosome 5"/>
</dbReference>
<sequence>MSGTAICRIDFEPSEGKELAYPDKNQVIILNVSDWSEKATLICNEVSAPYSIVQYSPCGKFIIATSLEGDFVVWEVGTQEVANVSKHTKSIAICGLMWNPKGNGEIVYTDVEGQLGIITESVKGMTNDGPEQMNTDEMELADNDVDFTGVNFEEDNDEDNENAVSLEQLKKQYNLGEPDDELQKLETASSRSPTPRPRTPQVPLQPSFMPSSTPEHLDPRYLCWNDVGVIRCYGNNSDESTSKSIEVEFHDTTFHSSMMMQNYQDYTLGSISKSALVVANSSQINVIPLAASSKEWSLKVEENEEITLVAASENLICFAMANYIIRVALVYGSQRGVISVPGPIVSMASFKNFLMVAYHTSGKLNSPDLQPIIIVLTYFFLNAIFIGFFILNNITPGINCI</sequence>
<dbReference type="GO" id="GO:0000278">
    <property type="term" value="P:mitotic cell cycle"/>
    <property type="evidence" value="ECO:0007669"/>
    <property type="project" value="TreeGrafter"/>
</dbReference>
<evidence type="ECO:0000259" key="4">
    <source>
        <dbReference type="Pfam" id="PF24817"/>
    </source>
</evidence>
<organism evidence="5 6">
    <name type="scientific">Phaedon cochleariae</name>
    <name type="common">Mustard beetle</name>
    <dbReference type="NCBI Taxonomy" id="80249"/>
    <lineage>
        <taxon>Eukaryota</taxon>
        <taxon>Metazoa</taxon>
        <taxon>Ecdysozoa</taxon>
        <taxon>Arthropoda</taxon>
        <taxon>Hexapoda</taxon>
        <taxon>Insecta</taxon>
        <taxon>Pterygota</taxon>
        <taxon>Neoptera</taxon>
        <taxon>Endopterygota</taxon>
        <taxon>Coleoptera</taxon>
        <taxon>Polyphaga</taxon>
        <taxon>Cucujiformia</taxon>
        <taxon>Chrysomeloidea</taxon>
        <taxon>Chrysomelidae</taxon>
        <taxon>Chrysomelinae</taxon>
        <taxon>Chrysomelini</taxon>
        <taxon>Phaedon</taxon>
    </lineage>
</organism>
<protein>
    <submittedName>
        <fullName evidence="5">Uncharacterized protein</fullName>
    </submittedName>
</protein>
<reference evidence="5" key="1">
    <citation type="submission" date="2022-01" db="EMBL/GenBank/DDBJ databases">
        <authorList>
            <person name="King R."/>
        </authorList>
    </citation>
    <scope>NUCLEOTIDE SEQUENCE</scope>
</reference>
<dbReference type="GO" id="GO:0006261">
    <property type="term" value="P:DNA-templated DNA replication"/>
    <property type="evidence" value="ECO:0007669"/>
    <property type="project" value="TreeGrafter"/>
</dbReference>
<dbReference type="InterPro" id="IPR022100">
    <property type="entry name" value="WDHD1/CFT4_beta-prop_2nd"/>
</dbReference>
<dbReference type="GO" id="GO:0006281">
    <property type="term" value="P:DNA repair"/>
    <property type="evidence" value="ECO:0007669"/>
    <property type="project" value="TreeGrafter"/>
</dbReference>
<dbReference type="Gene3D" id="2.130.10.10">
    <property type="entry name" value="YVTN repeat-like/Quinoprotein amine dehydrogenase"/>
    <property type="match status" value="1"/>
</dbReference>
<feature type="transmembrane region" description="Helical" evidence="2">
    <location>
        <begin position="337"/>
        <end position="360"/>
    </location>
</feature>
<evidence type="ECO:0000313" key="5">
    <source>
        <dbReference type="EMBL" id="CAG9822132.1"/>
    </source>
</evidence>
<dbReference type="PANTHER" id="PTHR19932">
    <property type="entry name" value="WD REPEAT AND HMG-BOX DNA BINDING PROTEIN"/>
    <property type="match status" value="1"/>
</dbReference>
<accession>A0A9N9SGM5</accession>
<name>A0A9N9SGM5_PHACE</name>
<feature type="transmembrane region" description="Helical" evidence="2">
    <location>
        <begin position="372"/>
        <end position="391"/>
    </location>
</feature>
<evidence type="ECO:0000259" key="3">
    <source>
        <dbReference type="Pfam" id="PF12341"/>
    </source>
</evidence>
<dbReference type="SUPFAM" id="SSF82171">
    <property type="entry name" value="DPP6 N-terminal domain-like"/>
    <property type="match status" value="1"/>
</dbReference>
<reference evidence="5" key="2">
    <citation type="submission" date="2022-10" db="EMBL/GenBank/DDBJ databases">
        <authorList>
            <consortium name="ENA_rothamsted_submissions"/>
            <consortium name="culmorum"/>
            <person name="King R."/>
        </authorList>
    </citation>
    <scope>NUCLEOTIDE SEQUENCE</scope>
</reference>
<dbReference type="InterPro" id="IPR057646">
    <property type="entry name" value="WD40_WDHD1_1st"/>
</dbReference>
<feature type="compositionally biased region" description="Polar residues" evidence="1">
    <location>
        <begin position="202"/>
        <end position="214"/>
    </location>
</feature>
<dbReference type="AlphaFoldDB" id="A0A9N9SGM5"/>
<keyword evidence="2" id="KW-0812">Transmembrane</keyword>
<dbReference type="Pfam" id="PF24817">
    <property type="entry name" value="WD40_WDHD1_1st"/>
    <property type="match status" value="1"/>
</dbReference>
<evidence type="ECO:0000256" key="1">
    <source>
        <dbReference type="SAM" id="MobiDB-lite"/>
    </source>
</evidence>
<keyword evidence="2" id="KW-0472">Membrane</keyword>
<feature type="region of interest" description="Disordered" evidence="1">
    <location>
        <begin position="186"/>
        <end position="214"/>
    </location>
</feature>
<gene>
    <name evidence="5" type="ORF">PHAECO_LOCUS9257</name>
</gene>
<evidence type="ECO:0000313" key="6">
    <source>
        <dbReference type="Proteomes" id="UP001153737"/>
    </source>
</evidence>
<dbReference type="OrthoDB" id="427368at2759"/>
<proteinExistence type="predicted"/>
<dbReference type="Pfam" id="PF12341">
    <property type="entry name" value="Mcl1_mid"/>
    <property type="match status" value="1"/>
</dbReference>
<dbReference type="GO" id="GO:0043596">
    <property type="term" value="C:nuclear replication fork"/>
    <property type="evidence" value="ECO:0007669"/>
    <property type="project" value="TreeGrafter"/>
</dbReference>